<evidence type="ECO:0000313" key="2">
    <source>
        <dbReference type="EMBL" id="GIF02359.1"/>
    </source>
</evidence>
<reference evidence="2" key="1">
    <citation type="submission" date="2021-01" db="EMBL/GenBank/DDBJ databases">
        <title>Whole genome shotgun sequence of Actinoplanes rishiriensis NBRC 108556.</title>
        <authorList>
            <person name="Komaki H."/>
            <person name="Tamura T."/>
        </authorList>
    </citation>
    <scope>NUCLEOTIDE SEQUENCE</scope>
    <source>
        <strain evidence="2">NBRC 108556</strain>
    </source>
</reference>
<dbReference type="EMBL" id="BOMV01000131">
    <property type="protein sequence ID" value="GIF02359.1"/>
    <property type="molecule type" value="Genomic_DNA"/>
</dbReference>
<protein>
    <recommendedName>
        <fullName evidence="1">Aminoglycoside phosphotransferase domain-containing protein</fullName>
    </recommendedName>
</protein>
<dbReference type="Proteomes" id="UP000636960">
    <property type="component" value="Unassembled WGS sequence"/>
</dbReference>
<evidence type="ECO:0000259" key="1">
    <source>
        <dbReference type="Pfam" id="PF01636"/>
    </source>
</evidence>
<dbReference type="PANTHER" id="PTHR21310:SF40">
    <property type="entry name" value="AMINOGLYCOSIDE PHOSPHOTRANSFERASE DOMAIN-CONTAINING PROTEIN-RELATED"/>
    <property type="match status" value="1"/>
</dbReference>
<dbReference type="SUPFAM" id="SSF56112">
    <property type="entry name" value="Protein kinase-like (PK-like)"/>
    <property type="match status" value="1"/>
</dbReference>
<accession>A0A919K989</accession>
<sequence>MSRDLAPPFSASLAADVLRKSCAVTNMETMGSRLMRLGENALYHLPAASAVVRIARTMDYWDDAVNEVRVARWLADQRFPAAEVVDVEQPIQVSGHPVTFWRYIDGRDGNRDDIGTLGTVLRRLHQLPKPGTFTLPTEDILGRVEGRIAIADVPSLDKAFLLAQLRELRLGLDSLHFPLSPAPTHGDAHSENIMIREGMPLLIDFERFAWGQPEWDLAMTATEYETAGWWTAAEYGSFVSAYGFDVRSWSEGFPFLRRVHELKMTTWLMQNVGESAEIADEYAVRMRTIRDGIRSTWRPF</sequence>
<dbReference type="Pfam" id="PF01636">
    <property type="entry name" value="APH"/>
    <property type="match status" value="1"/>
</dbReference>
<organism evidence="2 3">
    <name type="scientific">Paractinoplanes rishiriensis</name>
    <dbReference type="NCBI Taxonomy" id="1050105"/>
    <lineage>
        <taxon>Bacteria</taxon>
        <taxon>Bacillati</taxon>
        <taxon>Actinomycetota</taxon>
        <taxon>Actinomycetes</taxon>
        <taxon>Micromonosporales</taxon>
        <taxon>Micromonosporaceae</taxon>
        <taxon>Paractinoplanes</taxon>
    </lineage>
</organism>
<dbReference type="InterPro" id="IPR051678">
    <property type="entry name" value="AGP_Transferase"/>
</dbReference>
<dbReference type="AlphaFoldDB" id="A0A919K989"/>
<keyword evidence="3" id="KW-1185">Reference proteome</keyword>
<comment type="caution">
    <text evidence="2">The sequence shown here is derived from an EMBL/GenBank/DDBJ whole genome shotgun (WGS) entry which is preliminary data.</text>
</comment>
<dbReference type="Gene3D" id="3.90.1200.10">
    <property type="match status" value="1"/>
</dbReference>
<dbReference type="PANTHER" id="PTHR21310">
    <property type="entry name" value="AMINOGLYCOSIDE PHOSPHOTRANSFERASE-RELATED-RELATED"/>
    <property type="match status" value="1"/>
</dbReference>
<evidence type="ECO:0000313" key="3">
    <source>
        <dbReference type="Proteomes" id="UP000636960"/>
    </source>
</evidence>
<dbReference type="InterPro" id="IPR011009">
    <property type="entry name" value="Kinase-like_dom_sf"/>
</dbReference>
<name>A0A919K989_9ACTN</name>
<feature type="domain" description="Aminoglycoside phosphotransferase" evidence="1">
    <location>
        <begin position="48"/>
        <end position="248"/>
    </location>
</feature>
<dbReference type="InterPro" id="IPR002575">
    <property type="entry name" value="Aminoglycoside_PTrfase"/>
</dbReference>
<gene>
    <name evidence="2" type="ORF">Ari01nite_98230</name>
</gene>
<dbReference type="RefSeq" id="WP_203791520.1">
    <property type="nucleotide sequence ID" value="NZ_BOMV01000131.1"/>
</dbReference>
<proteinExistence type="predicted"/>